<dbReference type="PANTHER" id="PTHR30325:SF0">
    <property type="entry name" value="INNER MEMBRANE ABC TRANSPORTER PERMEASE PROTEIN YEJE"/>
    <property type="match status" value="1"/>
</dbReference>
<evidence type="ECO:0000256" key="5">
    <source>
        <dbReference type="ARBA" id="ARBA00022692"/>
    </source>
</evidence>
<evidence type="ECO:0000313" key="12">
    <source>
        <dbReference type="Proteomes" id="UP000298579"/>
    </source>
</evidence>
<dbReference type="PANTHER" id="PTHR30325">
    <property type="entry name" value="MEMBRANE COMPONENT OF ABC TRANSPORTER"/>
    <property type="match status" value="1"/>
</dbReference>
<evidence type="ECO:0000256" key="9">
    <source>
        <dbReference type="SAM" id="MobiDB-lite"/>
    </source>
</evidence>
<accession>A0AAE6BEU3</accession>
<dbReference type="InterPro" id="IPR035906">
    <property type="entry name" value="MetI-like_sf"/>
</dbReference>
<dbReference type="InterPro" id="IPR000515">
    <property type="entry name" value="MetI-like"/>
</dbReference>
<evidence type="ECO:0000259" key="10">
    <source>
        <dbReference type="PROSITE" id="PS50928"/>
    </source>
</evidence>
<evidence type="ECO:0000256" key="1">
    <source>
        <dbReference type="ARBA" id="ARBA00004429"/>
    </source>
</evidence>
<feature type="domain" description="ABC transmembrane type-1" evidence="10">
    <location>
        <begin position="179"/>
        <end position="371"/>
    </location>
</feature>
<keyword evidence="2 8" id="KW-0813">Transport</keyword>
<evidence type="ECO:0000256" key="6">
    <source>
        <dbReference type="ARBA" id="ARBA00022989"/>
    </source>
</evidence>
<dbReference type="SUPFAM" id="SSF161098">
    <property type="entry name" value="MetI-like"/>
    <property type="match status" value="1"/>
</dbReference>
<dbReference type="GO" id="GO:0055085">
    <property type="term" value="P:transmembrane transport"/>
    <property type="evidence" value="ECO:0007669"/>
    <property type="project" value="InterPro"/>
</dbReference>
<reference evidence="11 12" key="1">
    <citation type="submission" date="2019-04" db="EMBL/GenBank/DDBJ databases">
        <title>Complete genome sequence of Agrobacterium tumefaciens CFBP5877.</title>
        <authorList>
            <person name="Huang Y.-Y."/>
            <person name="Chiang H.-Y."/>
            <person name="Chou L."/>
            <person name="Lai E.-M."/>
            <person name="Kuo C.-H."/>
        </authorList>
    </citation>
    <scope>NUCLEOTIDE SEQUENCE [LARGE SCALE GENOMIC DNA]</scope>
    <source>
        <strain evidence="11 12">CFBP5877</strain>
    </source>
</reference>
<feature type="transmembrane region" description="Helical" evidence="8">
    <location>
        <begin position="345"/>
        <end position="367"/>
    </location>
</feature>
<feature type="transmembrane region" description="Helical" evidence="8">
    <location>
        <begin position="183"/>
        <end position="207"/>
    </location>
</feature>
<evidence type="ECO:0000313" key="11">
    <source>
        <dbReference type="EMBL" id="QCL80386.1"/>
    </source>
</evidence>
<organism evidence="11 12">
    <name type="scientific">Agrobacterium tumefaciens</name>
    <dbReference type="NCBI Taxonomy" id="358"/>
    <lineage>
        <taxon>Bacteria</taxon>
        <taxon>Pseudomonadati</taxon>
        <taxon>Pseudomonadota</taxon>
        <taxon>Alphaproteobacteria</taxon>
        <taxon>Hyphomicrobiales</taxon>
        <taxon>Rhizobiaceae</taxon>
        <taxon>Rhizobium/Agrobacterium group</taxon>
        <taxon>Agrobacterium</taxon>
        <taxon>Agrobacterium tumefaciens complex</taxon>
    </lineage>
</organism>
<dbReference type="RefSeq" id="WP_080826851.1">
    <property type="nucleotide sequence ID" value="NZ_CP039888.1"/>
</dbReference>
<keyword evidence="7 8" id="KW-0472">Membrane</keyword>
<dbReference type="FunFam" id="1.10.3720.10:FF:000005">
    <property type="entry name" value="Microcin C ABC transporter permease"/>
    <property type="match status" value="1"/>
</dbReference>
<feature type="transmembrane region" description="Helical" evidence="8">
    <location>
        <begin position="298"/>
        <end position="325"/>
    </location>
</feature>
<gene>
    <name evidence="11" type="ORF">CFBP5877_13870</name>
</gene>
<dbReference type="GO" id="GO:0005886">
    <property type="term" value="C:plasma membrane"/>
    <property type="evidence" value="ECO:0007669"/>
    <property type="project" value="UniProtKB-SubCell"/>
</dbReference>
<dbReference type="AlphaFoldDB" id="A0AAE6BEU3"/>
<sequence length="381" mass="42696">MSLVHPAGTGTLAKPKRPLFSPTTKRRWQNFKANRRGYWSFWLFLILFFLSLMAEFIANDKPILASYKGELLVPVMVDYPEEKFGGFLAQTDYKSSFIQDEINANGWMIWPPIRYSYQTVNSNIPHSAPTAPFWLMDEKERCSAYPQDNADPGCTLGNLNWLGTDNQARDVTARMIYGFRISVLFGLTLTIASALVGVSAGAIQGYFGGWTDLLLQRFIEIWSSMPVLYILLIIAAILPPGFFVLLGIMLLFSWVGFVGIVRAEFLRARNFEYVRAARALGVGNWTIMFRHLLPNAMVATLTFLPFILSGSITTLTSLDFLGFGMPPGSPSLGEMIAQGKNNLQAPWLGLTAFFTMSIMLSLLIFVGEAVRDAFDPRKTFR</sequence>
<dbReference type="Proteomes" id="UP000298579">
    <property type="component" value="Chromosome circular"/>
</dbReference>
<evidence type="ECO:0000256" key="4">
    <source>
        <dbReference type="ARBA" id="ARBA00022519"/>
    </source>
</evidence>
<dbReference type="Gene3D" id="1.10.3720.10">
    <property type="entry name" value="MetI-like"/>
    <property type="match status" value="1"/>
</dbReference>
<dbReference type="CDD" id="cd06261">
    <property type="entry name" value="TM_PBP2"/>
    <property type="match status" value="1"/>
</dbReference>
<comment type="similarity">
    <text evidence="8">Belongs to the binding-protein-dependent transport system permease family.</text>
</comment>
<keyword evidence="3" id="KW-1003">Cell membrane</keyword>
<evidence type="ECO:0000256" key="3">
    <source>
        <dbReference type="ARBA" id="ARBA00022475"/>
    </source>
</evidence>
<dbReference type="PROSITE" id="PS50928">
    <property type="entry name" value="ABC_TM1"/>
    <property type="match status" value="1"/>
</dbReference>
<comment type="subcellular location">
    <subcellularLocation>
        <location evidence="1">Cell inner membrane</location>
        <topology evidence="1">Multi-pass membrane protein</topology>
    </subcellularLocation>
    <subcellularLocation>
        <location evidence="8">Cell membrane</location>
        <topology evidence="8">Multi-pass membrane protein</topology>
    </subcellularLocation>
</comment>
<keyword evidence="4" id="KW-0997">Cell inner membrane</keyword>
<dbReference type="Pfam" id="PF00528">
    <property type="entry name" value="BPD_transp_1"/>
    <property type="match status" value="1"/>
</dbReference>
<keyword evidence="5 8" id="KW-0812">Transmembrane</keyword>
<evidence type="ECO:0000256" key="8">
    <source>
        <dbReference type="RuleBase" id="RU363032"/>
    </source>
</evidence>
<feature type="transmembrane region" description="Helical" evidence="8">
    <location>
        <begin position="227"/>
        <end position="260"/>
    </location>
</feature>
<name>A0AAE6BEU3_AGRTU</name>
<dbReference type="GO" id="GO:0042884">
    <property type="term" value="P:microcin transport"/>
    <property type="evidence" value="ECO:0007669"/>
    <property type="project" value="TreeGrafter"/>
</dbReference>
<proteinExistence type="inferred from homology"/>
<evidence type="ECO:0000256" key="7">
    <source>
        <dbReference type="ARBA" id="ARBA00023136"/>
    </source>
</evidence>
<keyword evidence="6 8" id="KW-1133">Transmembrane helix</keyword>
<dbReference type="EMBL" id="CP039897">
    <property type="protein sequence ID" value="QCL80386.1"/>
    <property type="molecule type" value="Genomic_DNA"/>
</dbReference>
<feature type="region of interest" description="Disordered" evidence="9">
    <location>
        <begin position="1"/>
        <end position="20"/>
    </location>
</feature>
<feature type="transmembrane region" description="Helical" evidence="8">
    <location>
        <begin position="38"/>
        <end position="58"/>
    </location>
</feature>
<protein>
    <submittedName>
        <fullName evidence="11">ABC transporter permease</fullName>
    </submittedName>
</protein>
<evidence type="ECO:0000256" key="2">
    <source>
        <dbReference type="ARBA" id="ARBA00022448"/>
    </source>
</evidence>